<protein>
    <submittedName>
        <fullName evidence="1">Uncharacterized protein</fullName>
    </submittedName>
</protein>
<reference evidence="2" key="2">
    <citation type="submission" date="2015-01" db="EMBL/GenBank/DDBJ databases">
        <title>Evolutionary Origins and Diversification of the Mycorrhizal Mutualists.</title>
        <authorList>
            <consortium name="DOE Joint Genome Institute"/>
            <consortium name="Mycorrhizal Genomics Consortium"/>
            <person name="Kohler A."/>
            <person name="Kuo A."/>
            <person name="Nagy L.G."/>
            <person name="Floudas D."/>
            <person name="Copeland A."/>
            <person name="Barry K.W."/>
            <person name="Cichocki N."/>
            <person name="Veneault-Fourrey C."/>
            <person name="LaButti K."/>
            <person name="Lindquist E.A."/>
            <person name="Lipzen A."/>
            <person name="Lundell T."/>
            <person name="Morin E."/>
            <person name="Murat C."/>
            <person name="Riley R."/>
            <person name="Ohm R."/>
            <person name="Sun H."/>
            <person name="Tunlid A."/>
            <person name="Henrissat B."/>
            <person name="Grigoriev I.V."/>
            <person name="Hibbett D.S."/>
            <person name="Martin F."/>
        </authorList>
    </citation>
    <scope>NUCLEOTIDE SEQUENCE [LARGE SCALE GENOMIC DNA]</scope>
    <source>
        <strain evidence="2">Marx 270</strain>
    </source>
</reference>
<dbReference type="EMBL" id="KN831950">
    <property type="protein sequence ID" value="KIO11388.1"/>
    <property type="molecule type" value="Genomic_DNA"/>
</dbReference>
<feature type="non-terminal residue" evidence="1">
    <location>
        <position position="58"/>
    </location>
</feature>
<dbReference type="OrthoDB" id="10054429at2759"/>
<sequence length="58" mass="5971">MVFTGTSGNLSVALYIASMAEVGSGRTLTRVEIAAITWGINILSGIINTVGTKAVGRM</sequence>
<organism evidence="1 2">
    <name type="scientific">Pisolithus tinctorius Marx 270</name>
    <dbReference type="NCBI Taxonomy" id="870435"/>
    <lineage>
        <taxon>Eukaryota</taxon>
        <taxon>Fungi</taxon>
        <taxon>Dikarya</taxon>
        <taxon>Basidiomycota</taxon>
        <taxon>Agaricomycotina</taxon>
        <taxon>Agaricomycetes</taxon>
        <taxon>Agaricomycetidae</taxon>
        <taxon>Boletales</taxon>
        <taxon>Sclerodermatineae</taxon>
        <taxon>Pisolithaceae</taxon>
        <taxon>Pisolithus</taxon>
    </lineage>
</organism>
<proteinExistence type="predicted"/>
<reference evidence="1 2" key="1">
    <citation type="submission" date="2014-04" db="EMBL/GenBank/DDBJ databases">
        <authorList>
            <consortium name="DOE Joint Genome Institute"/>
            <person name="Kuo A."/>
            <person name="Kohler A."/>
            <person name="Costa M.D."/>
            <person name="Nagy L.G."/>
            <person name="Floudas D."/>
            <person name="Copeland A."/>
            <person name="Barry K.W."/>
            <person name="Cichocki N."/>
            <person name="Veneault-Fourrey C."/>
            <person name="LaButti K."/>
            <person name="Lindquist E.A."/>
            <person name="Lipzen A."/>
            <person name="Lundell T."/>
            <person name="Morin E."/>
            <person name="Murat C."/>
            <person name="Sun H."/>
            <person name="Tunlid A."/>
            <person name="Henrissat B."/>
            <person name="Grigoriev I.V."/>
            <person name="Hibbett D.S."/>
            <person name="Martin F."/>
            <person name="Nordberg H.P."/>
            <person name="Cantor M.N."/>
            <person name="Hua S.X."/>
        </authorList>
    </citation>
    <scope>NUCLEOTIDE SEQUENCE [LARGE SCALE GENOMIC DNA]</scope>
    <source>
        <strain evidence="1 2">Marx 270</strain>
    </source>
</reference>
<dbReference type="HOGENOM" id="CLU_2984666_0_0_1"/>
<name>A0A0C3JQG5_PISTI</name>
<dbReference type="Proteomes" id="UP000054217">
    <property type="component" value="Unassembled WGS sequence"/>
</dbReference>
<keyword evidence="2" id="KW-1185">Reference proteome</keyword>
<accession>A0A0C3JQG5</accession>
<dbReference type="AlphaFoldDB" id="A0A0C3JQG5"/>
<dbReference type="InParanoid" id="A0A0C3JQG5"/>
<gene>
    <name evidence="1" type="ORF">M404DRAFT_75804</name>
</gene>
<evidence type="ECO:0000313" key="2">
    <source>
        <dbReference type="Proteomes" id="UP000054217"/>
    </source>
</evidence>
<dbReference type="STRING" id="870435.A0A0C3JQG5"/>
<evidence type="ECO:0000313" key="1">
    <source>
        <dbReference type="EMBL" id="KIO11388.1"/>
    </source>
</evidence>